<dbReference type="InterPro" id="IPR011050">
    <property type="entry name" value="Pectin_lyase_fold/virulence"/>
</dbReference>
<dbReference type="InterPro" id="IPR005546">
    <property type="entry name" value="Autotransporte_beta"/>
</dbReference>
<dbReference type="RefSeq" id="WP_175168737.1">
    <property type="nucleotide sequence ID" value="NZ_CADIJQ010000001.1"/>
</dbReference>
<name>A0A6S6ZD73_9BURK</name>
<reference evidence="2 3" key="1">
    <citation type="submission" date="2020-04" db="EMBL/GenBank/DDBJ databases">
        <authorList>
            <person name="De Canck E."/>
        </authorList>
    </citation>
    <scope>NUCLEOTIDE SEQUENCE [LARGE SCALE GENOMIC DNA]</scope>
    <source>
        <strain evidence="2 3">LMG 3441</strain>
    </source>
</reference>
<dbReference type="SUPFAM" id="SSF103515">
    <property type="entry name" value="Autotransporter"/>
    <property type="match status" value="1"/>
</dbReference>
<dbReference type="SMART" id="SM00869">
    <property type="entry name" value="Autotransporter"/>
    <property type="match status" value="1"/>
</dbReference>
<dbReference type="Pfam" id="PF03797">
    <property type="entry name" value="Autotransporter"/>
    <property type="match status" value="1"/>
</dbReference>
<dbReference type="NCBIfam" id="TIGR01414">
    <property type="entry name" value="autotrans_barl"/>
    <property type="match status" value="1"/>
</dbReference>
<dbReference type="NCBIfam" id="TIGR04393">
    <property type="entry name" value="rpt_T5SS_PEPC"/>
    <property type="match status" value="4"/>
</dbReference>
<protein>
    <recommendedName>
        <fullName evidence="1">Autotransporter domain-containing protein</fullName>
    </recommendedName>
</protein>
<feature type="domain" description="Autotransporter" evidence="1">
    <location>
        <begin position="693"/>
        <end position="974"/>
    </location>
</feature>
<evidence type="ECO:0000259" key="1">
    <source>
        <dbReference type="PROSITE" id="PS51208"/>
    </source>
</evidence>
<evidence type="ECO:0000313" key="3">
    <source>
        <dbReference type="Proteomes" id="UP000494269"/>
    </source>
</evidence>
<dbReference type="GO" id="GO:0019867">
    <property type="term" value="C:outer membrane"/>
    <property type="evidence" value="ECO:0007669"/>
    <property type="project" value="InterPro"/>
</dbReference>
<dbReference type="SUPFAM" id="SSF51126">
    <property type="entry name" value="Pectin lyase-like"/>
    <property type="match status" value="1"/>
</dbReference>
<gene>
    <name evidence="2" type="ORF">LMG3441_00608</name>
</gene>
<accession>A0A6S6ZD73</accession>
<dbReference type="InterPro" id="IPR006315">
    <property type="entry name" value="OM_autotransptr_brl_dom"/>
</dbReference>
<organism evidence="2 3">
    <name type="scientific">Achromobacter kerstersii</name>
    <dbReference type="NCBI Taxonomy" id="1353890"/>
    <lineage>
        <taxon>Bacteria</taxon>
        <taxon>Pseudomonadati</taxon>
        <taxon>Pseudomonadota</taxon>
        <taxon>Betaproteobacteria</taxon>
        <taxon>Burkholderiales</taxon>
        <taxon>Alcaligenaceae</taxon>
        <taxon>Achromobacter</taxon>
    </lineage>
</organism>
<dbReference type="AlphaFoldDB" id="A0A6S6ZD73"/>
<sequence>MAQLTTWNGSQSSQWQDALNWTPNTLPTLSSFLYINSVTPNAPVIDNVSAQAGTVFLGAVGGPSLTVQNGGQLTSDSAIIGNSNNGLVPGMELESGTATITGIGSKWTATSFSVGFIGTGTMTVSSGAQAISSQTAMLGGHLGADGTLNISGAGTNWQSGQITVGADGKGTLTISDQATAQSASLLVGANTGSTGTALLTGASTTLQTTQDVSVGAGGNGTLEIRDGATVTAGTRTSIGIRNGGVGTVLISGAGSRLSSLNNYVAVGGQDGSKGTLAASSGAVVDAYQVIVGYEAGSQGTVTADGANTKLKTSGAFLVGFLGDGTTTLTNGATIETANRVRIADSAGSTGILNIGAAAGDAATAPGNVQAALGVRFGNGDGTLVFNHTGTDYQFNSSINSISPGMGAINVLAGKTTLTGDSSGFSGQTHVLGGTLAVNGVLGGGLTVASGATLQGGGQVGTTLLQSGAILAPGQAGTTLKVAGDLTFSPGTIYQVTADSQSSASSRVAVTGTANLAGSVVHVGPDSGFQTQRQYTILTAGAVNGQFGAVTSGYAYLDPALQYDAQNVVLQLGRKQVPVDPGSPQTPDTPTRPIAFADGAQTGNQRAVANALDSLPASDALHNYILTLPEGATAAAFNSLSGEAHASVTSTLTSLNTTVRTVPLSHLRANLGAGMVPGAPTAQAGGTLSASALPSSAAQPAWAEVIGNWQTLKGNSDAGQVRQNTGGVFAGVDHALGGGWRLGGALGFTDGNVRVDDRSSKADVAGYTAALFGGKVFEAGPGKLNLMAGASYTWHDISTERYASVAGASQKLTADYGASTTQLFGELGYALPVSDRISLEPFAGLAWSDTRTRGFSESGGSAALRGQSNSDTQTTSTLGLRALTNFTVGRTESRLQATLGWRHAFGDVLPQTTMAFDGGQAFTVAGAPIARDAALAELGVEAALTKNATIGLTYSGQFGGGNRENAGSLHMTWKY</sequence>
<proteinExistence type="predicted"/>
<dbReference type="Gene3D" id="2.40.128.130">
    <property type="entry name" value="Autotransporter beta-domain"/>
    <property type="match status" value="1"/>
</dbReference>
<keyword evidence="3" id="KW-1185">Reference proteome</keyword>
<dbReference type="Proteomes" id="UP000494269">
    <property type="component" value="Unassembled WGS sequence"/>
</dbReference>
<evidence type="ECO:0000313" key="2">
    <source>
        <dbReference type="EMBL" id="CAB3662035.1"/>
    </source>
</evidence>
<dbReference type="InterPro" id="IPR030895">
    <property type="entry name" value="T5SS_PEPC_rpt"/>
</dbReference>
<dbReference type="InterPro" id="IPR036709">
    <property type="entry name" value="Autotransporte_beta_dom_sf"/>
</dbReference>
<dbReference type="EMBL" id="CADIJQ010000001">
    <property type="protein sequence ID" value="CAB3662035.1"/>
    <property type="molecule type" value="Genomic_DNA"/>
</dbReference>
<dbReference type="PROSITE" id="PS51208">
    <property type="entry name" value="AUTOTRANSPORTER"/>
    <property type="match status" value="1"/>
</dbReference>